<reference evidence="3 4" key="1">
    <citation type="submission" date="2018-01" db="EMBL/GenBank/DDBJ databases">
        <title>Draft genome sequence of Nonomuraea sp. KC333.</title>
        <authorList>
            <person name="Sahin N."/>
            <person name="Saygin H."/>
            <person name="Ay H."/>
        </authorList>
    </citation>
    <scope>NUCLEOTIDE SEQUENCE [LARGE SCALE GENOMIC DNA]</scope>
    <source>
        <strain evidence="3 4">KC333</strain>
    </source>
</reference>
<feature type="region of interest" description="Disordered" evidence="1">
    <location>
        <begin position="93"/>
        <end position="140"/>
    </location>
</feature>
<evidence type="ECO:0000256" key="2">
    <source>
        <dbReference type="SAM" id="Phobius"/>
    </source>
</evidence>
<protein>
    <recommendedName>
        <fullName evidence="5">DUF1049 domain-containing protein</fullName>
    </recommendedName>
</protein>
<evidence type="ECO:0000313" key="3">
    <source>
        <dbReference type="EMBL" id="PZG22677.1"/>
    </source>
</evidence>
<keyword evidence="2" id="KW-1133">Transmembrane helix</keyword>
<evidence type="ECO:0000256" key="1">
    <source>
        <dbReference type="SAM" id="MobiDB-lite"/>
    </source>
</evidence>
<dbReference type="RefSeq" id="WP_111175833.1">
    <property type="nucleotide sequence ID" value="NZ_POUD01000007.1"/>
</dbReference>
<dbReference type="Proteomes" id="UP000249304">
    <property type="component" value="Unassembled WGS sequence"/>
</dbReference>
<keyword evidence="4" id="KW-1185">Reference proteome</keyword>
<organism evidence="3 4">
    <name type="scientific">Nonomuraea aridisoli</name>
    <dbReference type="NCBI Taxonomy" id="2070368"/>
    <lineage>
        <taxon>Bacteria</taxon>
        <taxon>Bacillati</taxon>
        <taxon>Actinomycetota</taxon>
        <taxon>Actinomycetes</taxon>
        <taxon>Streptosporangiales</taxon>
        <taxon>Streptosporangiaceae</taxon>
        <taxon>Nonomuraea</taxon>
    </lineage>
</organism>
<name>A0A2W2FLG6_9ACTN</name>
<feature type="transmembrane region" description="Helical" evidence="2">
    <location>
        <begin position="41"/>
        <end position="59"/>
    </location>
</feature>
<keyword evidence="2" id="KW-0812">Transmembrane</keyword>
<proteinExistence type="predicted"/>
<sequence>MIVLGLILALLAGGALYLVLTEESTRYVLFGYTFELNHVEMFLAGAASAAVLALGLWLLGSGSRRTARKHRRLRSAKAEASSRVARLEDEKRELERKLQREHAERERAERTEREQAERSEREHERVSGDRLVARGSDDRH</sequence>
<dbReference type="AlphaFoldDB" id="A0A2W2FLG6"/>
<keyword evidence="2" id="KW-0472">Membrane</keyword>
<gene>
    <name evidence="3" type="ORF">C1J01_03385</name>
</gene>
<evidence type="ECO:0008006" key="5">
    <source>
        <dbReference type="Google" id="ProtNLM"/>
    </source>
</evidence>
<dbReference type="EMBL" id="POUD01000007">
    <property type="protein sequence ID" value="PZG22677.1"/>
    <property type="molecule type" value="Genomic_DNA"/>
</dbReference>
<comment type="caution">
    <text evidence="3">The sequence shown here is derived from an EMBL/GenBank/DDBJ whole genome shotgun (WGS) entry which is preliminary data.</text>
</comment>
<evidence type="ECO:0000313" key="4">
    <source>
        <dbReference type="Proteomes" id="UP000249304"/>
    </source>
</evidence>
<accession>A0A2W2FLG6</accession>